<name>A0A0A8ZQC6_ARUDO</name>
<reference evidence="1" key="2">
    <citation type="journal article" date="2015" name="Data Brief">
        <title>Shoot transcriptome of the giant reed, Arundo donax.</title>
        <authorList>
            <person name="Barrero R.A."/>
            <person name="Guerrero F.D."/>
            <person name="Moolhuijzen P."/>
            <person name="Goolsby J.A."/>
            <person name="Tidwell J."/>
            <person name="Bellgard S.E."/>
            <person name="Bellgard M.I."/>
        </authorList>
    </citation>
    <scope>NUCLEOTIDE SEQUENCE</scope>
    <source>
        <tissue evidence="1">Shoot tissue taken approximately 20 cm above the soil surface</tissue>
    </source>
</reference>
<evidence type="ECO:0000313" key="1">
    <source>
        <dbReference type="EMBL" id="JAD40996.1"/>
    </source>
</evidence>
<accession>A0A0A8ZQC6</accession>
<reference evidence="1" key="1">
    <citation type="submission" date="2014-09" db="EMBL/GenBank/DDBJ databases">
        <authorList>
            <person name="Magalhaes I.L.F."/>
            <person name="Oliveira U."/>
            <person name="Santos F.R."/>
            <person name="Vidigal T.H.D.A."/>
            <person name="Brescovit A.D."/>
            <person name="Santos A.J."/>
        </authorList>
    </citation>
    <scope>NUCLEOTIDE SEQUENCE</scope>
    <source>
        <tissue evidence="1">Shoot tissue taken approximately 20 cm above the soil surface</tissue>
    </source>
</reference>
<dbReference type="EMBL" id="GBRH01256899">
    <property type="protein sequence ID" value="JAD40996.1"/>
    <property type="molecule type" value="Transcribed_RNA"/>
</dbReference>
<sequence>MVHILSNTPSALTSCQYRRPQSSVSRLYNTGDGCGW</sequence>
<proteinExistence type="predicted"/>
<dbReference type="AlphaFoldDB" id="A0A0A8ZQC6"/>
<organism evidence="1">
    <name type="scientific">Arundo donax</name>
    <name type="common">Giant reed</name>
    <name type="synonym">Donax arundinaceus</name>
    <dbReference type="NCBI Taxonomy" id="35708"/>
    <lineage>
        <taxon>Eukaryota</taxon>
        <taxon>Viridiplantae</taxon>
        <taxon>Streptophyta</taxon>
        <taxon>Embryophyta</taxon>
        <taxon>Tracheophyta</taxon>
        <taxon>Spermatophyta</taxon>
        <taxon>Magnoliopsida</taxon>
        <taxon>Liliopsida</taxon>
        <taxon>Poales</taxon>
        <taxon>Poaceae</taxon>
        <taxon>PACMAD clade</taxon>
        <taxon>Arundinoideae</taxon>
        <taxon>Arundineae</taxon>
        <taxon>Arundo</taxon>
    </lineage>
</organism>
<protein>
    <submittedName>
        <fullName evidence="1">Uncharacterized protein</fullName>
    </submittedName>
</protein>